<reference evidence="6" key="1">
    <citation type="submission" date="2016-06" db="UniProtKB">
        <authorList>
            <consortium name="WormBaseParasite"/>
        </authorList>
    </citation>
    <scope>IDENTIFICATION</scope>
</reference>
<protein>
    <submittedName>
        <fullName evidence="6">SH3 domain-containing protein</fullName>
    </submittedName>
</protein>
<dbReference type="SUPFAM" id="SSF50044">
    <property type="entry name" value="SH3-domain"/>
    <property type="match status" value="1"/>
</dbReference>
<dbReference type="PROSITE" id="PS50002">
    <property type="entry name" value="SH3"/>
    <property type="match status" value="1"/>
</dbReference>
<evidence type="ECO:0000259" key="3">
    <source>
        <dbReference type="PROSITE" id="PS50002"/>
    </source>
</evidence>
<dbReference type="Pfam" id="PF14604">
    <property type="entry name" value="SH3_9"/>
    <property type="match status" value="1"/>
</dbReference>
<accession>A0A183TXD2</accession>
<evidence type="ECO:0000256" key="1">
    <source>
        <dbReference type="ARBA" id="ARBA00022443"/>
    </source>
</evidence>
<gene>
    <name evidence="4" type="ORF">TCNE_LOCUS902</name>
</gene>
<evidence type="ECO:0000313" key="6">
    <source>
        <dbReference type="WBParaSite" id="TCNE_0000090101-mRNA-1"/>
    </source>
</evidence>
<evidence type="ECO:0000256" key="2">
    <source>
        <dbReference type="PROSITE-ProRule" id="PRU00192"/>
    </source>
</evidence>
<name>A0A183TXD2_TOXCA</name>
<feature type="domain" description="SH3" evidence="3">
    <location>
        <begin position="5"/>
        <end position="72"/>
    </location>
</feature>
<reference evidence="4 5" key="2">
    <citation type="submission" date="2018-11" db="EMBL/GenBank/DDBJ databases">
        <authorList>
            <consortium name="Pathogen Informatics"/>
        </authorList>
    </citation>
    <scope>NUCLEOTIDE SEQUENCE [LARGE SCALE GENOMIC DNA]</scope>
</reference>
<dbReference type="Proteomes" id="UP000050794">
    <property type="component" value="Unassembled WGS sequence"/>
</dbReference>
<keyword evidence="5" id="KW-1185">Reference proteome</keyword>
<dbReference type="CDD" id="cd00174">
    <property type="entry name" value="SH3"/>
    <property type="match status" value="1"/>
</dbReference>
<evidence type="ECO:0000313" key="5">
    <source>
        <dbReference type="Proteomes" id="UP000050794"/>
    </source>
</evidence>
<proteinExistence type="predicted"/>
<dbReference type="AlphaFoldDB" id="A0A183TXD2"/>
<dbReference type="WBParaSite" id="TCNE_0000090101-mRNA-1">
    <property type="protein sequence ID" value="TCNE_0000090101-mRNA-1"/>
    <property type="gene ID" value="TCNE_0000090101"/>
</dbReference>
<dbReference type="InterPro" id="IPR001452">
    <property type="entry name" value="SH3_domain"/>
</dbReference>
<dbReference type="SMART" id="SM00326">
    <property type="entry name" value="SH3"/>
    <property type="match status" value="1"/>
</dbReference>
<dbReference type="Gene3D" id="2.30.30.40">
    <property type="entry name" value="SH3 Domains"/>
    <property type="match status" value="1"/>
</dbReference>
<sequence length="72" mass="8098">MVHYETKQICRVLYDFSASSEDELDVRAGDCVIVEGRVGDDWLVGYTISDLTNGRSISKTGRFPASYVTYQL</sequence>
<organism evidence="5 6">
    <name type="scientific">Toxocara canis</name>
    <name type="common">Canine roundworm</name>
    <dbReference type="NCBI Taxonomy" id="6265"/>
    <lineage>
        <taxon>Eukaryota</taxon>
        <taxon>Metazoa</taxon>
        <taxon>Ecdysozoa</taxon>
        <taxon>Nematoda</taxon>
        <taxon>Chromadorea</taxon>
        <taxon>Rhabditida</taxon>
        <taxon>Spirurina</taxon>
        <taxon>Ascaridomorpha</taxon>
        <taxon>Ascaridoidea</taxon>
        <taxon>Toxocaridae</taxon>
        <taxon>Toxocara</taxon>
    </lineage>
</organism>
<dbReference type="InterPro" id="IPR036028">
    <property type="entry name" value="SH3-like_dom_sf"/>
</dbReference>
<keyword evidence="1 2" id="KW-0728">SH3 domain</keyword>
<evidence type="ECO:0000313" key="4">
    <source>
        <dbReference type="EMBL" id="VDM25074.1"/>
    </source>
</evidence>
<dbReference type="EMBL" id="UYWY01000535">
    <property type="protein sequence ID" value="VDM25074.1"/>
    <property type="molecule type" value="Genomic_DNA"/>
</dbReference>